<proteinExistence type="predicted"/>
<sequence length="113" mass="12499">MSEQDNGFEDEEEWDPDFANELMGQTLLVGITYVDPEGEFLRRLQVFGTVTAAEEGSGITIRQESSDEPFVIAPILSAIEYAAPGVYQLSDSDVVVEDPDFTALFTVTSPHRH</sequence>
<reference evidence="1 2" key="1">
    <citation type="submission" date="2014-10" db="EMBL/GenBank/DDBJ databases">
        <title>Draft genome sequence of Novosphingobium subterraneum DSM 12447.</title>
        <authorList>
            <person name="Gan H.M."/>
            <person name="Gan H.Y."/>
            <person name="Savka M.A."/>
        </authorList>
    </citation>
    <scope>NUCLEOTIDE SEQUENCE [LARGE SCALE GENOMIC DNA]</scope>
    <source>
        <strain evidence="1 2">DSM 12447</strain>
    </source>
</reference>
<dbReference type="RefSeq" id="WP_052241906.1">
    <property type="nucleotide sequence ID" value="NZ_JRVC01000002.1"/>
</dbReference>
<organism evidence="1 2">
    <name type="scientific">Novosphingobium subterraneum</name>
    <dbReference type="NCBI Taxonomy" id="48936"/>
    <lineage>
        <taxon>Bacteria</taxon>
        <taxon>Pseudomonadati</taxon>
        <taxon>Pseudomonadota</taxon>
        <taxon>Alphaproteobacteria</taxon>
        <taxon>Sphingomonadales</taxon>
        <taxon>Sphingomonadaceae</taxon>
        <taxon>Novosphingobium</taxon>
    </lineage>
</organism>
<gene>
    <name evidence="1" type="ORF">NJ75_00683</name>
</gene>
<name>A0A0B9A1L8_9SPHN</name>
<comment type="caution">
    <text evidence="1">The sequence shown here is derived from an EMBL/GenBank/DDBJ whole genome shotgun (WGS) entry which is preliminary data.</text>
</comment>
<protein>
    <submittedName>
        <fullName evidence="1">Uncharacterized protein</fullName>
    </submittedName>
</protein>
<dbReference type="AlphaFoldDB" id="A0A0B9A1L8"/>
<evidence type="ECO:0000313" key="1">
    <source>
        <dbReference type="EMBL" id="KHS49246.1"/>
    </source>
</evidence>
<dbReference type="EMBL" id="JRVC01000002">
    <property type="protein sequence ID" value="KHS49246.1"/>
    <property type="molecule type" value="Genomic_DNA"/>
</dbReference>
<dbReference type="Proteomes" id="UP000031338">
    <property type="component" value="Unassembled WGS sequence"/>
</dbReference>
<accession>A0A0B9A1L8</accession>
<dbReference type="STRING" id="48936.NJ75_00683"/>
<keyword evidence="2" id="KW-1185">Reference proteome</keyword>
<evidence type="ECO:0000313" key="2">
    <source>
        <dbReference type="Proteomes" id="UP000031338"/>
    </source>
</evidence>